<evidence type="ECO:0008006" key="2">
    <source>
        <dbReference type="Google" id="ProtNLM"/>
    </source>
</evidence>
<dbReference type="EMBL" id="UINC01077754">
    <property type="protein sequence ID" value="SVC18165.1"/>
    <property type="molecule type" value="Genomic_DNA"/>
</dbReference>
<dbReference type="AlphaFoldDB" id="A0A382K2W7"/>
<accession>A0A382K2W7</accession>
<protein>
    <recommendedName>
        <fullName evidence="2">Aspartyl/asparaginy/proline hydroxylase domain-containing protein</fullName>
    </recommendedName>
</protein>
<organism evidence="1">
    <name type="scientific">marine metagenome</name>
    <dbReference type="NCBI Taxonomy" id="408172"/>
    <lineage>
        <taxon>unclassified sequences</taxon>
        <taxon>metagenomes</taxon>
        <taxon>ecological metagenomes</taxon>
    </lineage>
</organism>
<sequence>MPSPFKTPWHFNKFKEDKEGDYVKIVGIIHGDWTEEIELARSKGVTESKYNEQRYEHAANPKSENHVIEDTENPDGKPEATMFRRIRFNAMPDDFPKFMKMADLFKFDTTQSHTFKFNDQFPNDQLMWHIDNLPGNPRKERVIDNTDFKYQHPDKTRFLITLEDHEPGQIFQFGNIVYTQWKAGTIFSWDWSTFPHITWNGSWRKRPCLQLTGTVTEDTWELVKNGNADTIYNV</sequence>
<gene>
    <name evidence="1" type="ORF">METZ01_LOCUS271019</name>
</gene>
<evidence type="ECO:0000313" key="1">
    <source>
        <dbReference type="EMBL" id="SVC18165.1"/>
    </source>
</evidence>
<proteinExistence type="predicted"/>
<name>A0A382K2W7_9ZZZZ</name>
<reference evidence="1" key="1">
    <citation type="submission" date="2018-05" db="EMBL/GenBank/DDBJ databases">
        <authorList>
            <person name="Lanie J.A."/>
            <person name="Ng W.-L."/>
            <person name="Kazmierczak K.M."/>
            <person name="Andrzejewski T.M."/>
            <person name="Davidsen T.M."/>
            <person name="Wayne K.J."/>
            <person name="Tettelin H."/>
            <person name="Glass J.I."/>
            <person name="Rusch D."/>
            <person name="Podicherti R."/>
            <person name="Tsui H.-C.T."/>
            <person name="Winkler M.E."/>
        </authorList>
    </citation>
    <scope>NUCLEOTIDE SEQUENCE</scope>
</reference>